<dbReference type="PANTHER" id="PTHR12110:SF21">
    <property type="entry name" value="XYLOSE ISOMERASE-LIKE TIM BARREL DOMAIN-CONTAINING PROTEIN"/>
    <property type="match status" value="1"/>
</dbReference>
<dbReference type="EMBL" id="AP021853">
    <property type="protein sequence ID" value="BBN99751.1"/>
    <property type="molecule type" value="Genomic_DNA"/>
</dbReference>
<dbReference type="AlphaFoldDB" id="A0A5K7WYK5"/>
<sequence length="261" mass="29129">MYLSSTLCWDNGVDEVIALAAHLGFSGVEVWAEQVWQHGTDESSIAAARARYQQELTLHAASWDLNLCALNESVRQQSLREIERSMDLARRIGAPNVTVHPGHYTLPQLSELQWTWLIDSLTKLANYAEQLQVTLSIEMMEPTAKEFVTTPEMVNQLLSALPPSVTTTFDVAHVPLKVNCLASFKRLNRVSKIHFSDSSSERYHVPLGKGALPMDVLFPFLQTVDVPVVLEGFDLSATHEILQQDLVFIKQMGTAARGMLL</sequence>
<dbReference type="Gene3D" id="3.20.20.150">
    <property type="entry name" value="Divalent-metal-dependent TIM barrel enzymes"/>
    <property type="match status" value="1"/>
</dbReference>
<evidence type="ECO:0000259" key="1">
    <source>
        <dbReference type="Pfam" id="PF01261"/>
    </source>
</evidence>
<reference evidence="2 3" key="1">
    <citation type="submission" date="2019-09" db="EMBL/GenBank/DDBJ databases">
        <title>Complete genome sequence of Sporolactobacillus terrae 70-3.</title>
        <authorList>
            <person name="Tanaka N."/>
            <person name="Shiwa Y."/>
            <person name="Fujita N."/>
            <person name="Tanasupawat S."/>
        </authorList>
    </citation>
    <scope>NUCLEOTIDE SEQUENCE [LARGE SCALE GENOMIC DNA]</scope>
    <source>
        <strain evidence="2 3">70-3</strain>
    </source>
</reference>
<dbReference type="SUPFAM" id="SSF51658">
    <property type="entry name" value="Xylose isomerase-like"/>
    <property type="match status" value="1"/>
</dbReference>
<evidence type="ECO:0000313" key="2">
    <source>
        <dbReference type="EMBL" id="BBN99751.1"/>
    </source>
</evidence>
<dbReference type="RefSeq" id="WP_152080703.1">
    <property type="nucleotide sequence ID" value="NZ_AP021853.1"/>
</dbReference>
<protein>
    <recommendedName>
        <fullName evidence="1">Xylose isomerase-like TIM barrel domain-containing protein</fullName>
    </recommendedName>
</protein>
<organism evidence="2 3">
    <name type="scientific">Sporolactobacillus terrae</name>
    <dbReference type="NCBI Taxonomy" id="269673"/>
    <lineage>
        <taxon>Bacteria</taxon>
        <taxon>Bacillati</taxon>
        <taxon>Bacillota</taxon>
        <taxon>Bacilli</taxon>
        <taxon>Bacillales</taxon>
        <taxon>Sporolactobacillaceae</taxon>
        <taxon>Sporolactobacillus</taxon>
    </lineage>
</organism>
<name>A0A5K7WYK5_9BACL</name>
<dbReference type="PANTHER" id="PTHR12110">
    <property type="entry name" value="HYDROXYPYRUVATE ISOMERASE"/>
    <property type="match status" value="1"/>
</dbReference>
<accession>A0A5K7WYK5</accession>
<dbReference type="Proteomes" id="UP000326951">
    <property type="component" value="Chromosome"/>
</dbReference>
<proteinExistence type="predicted"/>
<dbReference type="InterPro" id="IPR036237">
    <property type="entry name" value="Xyl_isomerase-like_sf"/>
</dbReference>
<dbReference type="InterPro" id="IPR013022">
    <property type="entry name" value="Xyl_isomerase-like_TIM-brl"/>
</dbReference>
<feature type="domain" description="Xylose isomerase-like TIM barrel" evidence="1">
    <location>
        <begin position="17"/>
        <end position="251"/>
    </location>
</feature>
<dbReference type="Pfam" id="PF01261">
    <property type="entry name" value="AP_endonuc_2"/>
    <property type="match status" value="1"/>
</dbReference>
<dbReference type="InterPro" id="IPR050312">
    <property type="entry name" value="IolE/XylAMocC-like"/>
</dbReference>
<gene>
    <name evidence="2" type="ORF">St703_24560</name>
</gene>
<evidence type="ECO:0000313" key="3">
    <source>
        <dbReference type="Proteomes" id="UP000326951"/>
    </source>
</evidence>